<accession>A0A7X3D2S0</accession>
<dbReference type="EMBL" id="RCNR01000027">
    <property type="protein sequence ID" value="MUH36920.1"/>
    <property type="molecule type" value="Genomic_DNA"/>
</dbReference>
<keyword evidence="2" id="KW-1185">Reference proteome</keyword>
<evidence type="ECO:0000313" key="1">
    <source>
        <dbReference type="EMBL" id="MUH36920.1"/>
    </source>
</evidence>
<evidence type="ECO:0000313" key="2">
    <source>
        <dbReference type="Proteomes" id="UP000540519"/>
    </source>
</evidence>
<sequence length="76" mass="9466">MKFHKWAKKLNFCKKKYDSQIVFYRSKTKLIDKMQAAKNRNKILKLDFIDEKYIKIDKVHYNMLKLTIRRFHDTIR</sequence>
<organism evidence="1 2">
    <name type="scientific">Zobellia amurskyensis</name>
    <dbReference type="NCBI Taxonomy" id="248905"/>
    <lineage>
        <taxon>Bacteria</taxon>
        <taxon>Pseudomonadati</taxon>
        <taxon>Bacteroidota</taxon>
        <taxon>Flavobacteriia</taxon>
        <taxon>Flavobacteriales</taxon>
        <taxon>Flavobacteriaceae</taxon>
        <taxon>Zobellia</taxon>
    </lineage>
</organism>
<dbReference type="AlphaFoldDB" id="A0A7X3D2S0"/>
<protein>
    <submittedName>
        <fullName evidence="1">Uncharacterized protein</fullName>
    </submittedName>
</protein>
<proteinExistence type="predicted"/>
<dbReference type="Proteomes" id="UP000540519">
    <property type="component" value="Unassembled WGS sequence"/>
</dbReference>
<comment type="caution">
    <text evidence="1">The sequence shown here is derived from an EMBL/GenBank/DDBJ whole genome shotgun (WGS) entry which is preliminary data.</text>
</comment>
<name>A0A7X3D2S0_9FLAO</name>
<gene>
    <name evidence="1" type="ORF">D9O36_13790</name>
</gene>
<reference evidence="1 2" key="1">
    <citation type="journal article" date="2019" name="Mar. Drugs">
        <title>Comparative Genomics and CAZyme Genome Repertoires of Marine Zobellia amurskyensis KMM 3526(T) and Zobellia laminariae KMM 3676(T).</title>
        <authorList>
            <person name="Chernysheva N."/>
            <person name="Bystritskaya E."/>
            <person name="Stenkova A."/>
            <person name="Golovkin I."/>
            <person name="Nedashkovskaya O."/>
            <person name="Isaeva M."/>
        </authorList>
    </citation>
    <scope>NUCLEOTIDE SEQUENCE [LARGE SCALE GENOMIC DNA]</scope>
    <source>
        <strain evidence="1 2">KMM 3526</strain>
    </source>
</reference>